<reference evidence="3 4" key="1">
    <citation type="journal article" date="2019" name="Mol. Biol. Evol.">
        <title>Blast fungal genomes show frequent chromosomal changes, gene gains and losses, and effector gene turnover.</title>
        <authorList>
            <person name="Gomez Luciano L.B."/>
            <person name="Jason Tsai I."/>
            <person name="Chuma I."/>
            <person name="Tosa Y."/>
            <person name="Chen Y.H."/>
            <person name="Li J.Y."/>
            <person name="Li M.Y."/>
            <person name="Jade Lu M.Y."/>
            <person name="Nakayashiki H."/>
            <person name="Li W.H."/>
        </authorList>
    </citation>
    <scope>NUCLEOTIDE SEQUENCE [LARGE SCALE GENOMIC DNA]</scope>
    <source>
        <strain evidence="3">MZ5-1-6</strain>
    </source>
</reference>
<dbReference type="GO" id="GO:0005829">
    <property type="term" value="C:cytosol"/>
    <property type="evidence" value="ECO:0007669"/>
    <property type="project" value="TreeGrafter"/>
</dbReference>
<dbReference type="Proteomes" id="UP000294847">
    <property type="component" value="Chromosome 5"/>
</dbReference>
<dbReference type="GO" id="GO:0004331">
    <property type="term" value="F:fructose-2,6-bisphosphate 2-phosphatase activity"/>
    <property type="evidence" value="ECO:0007669"/>
    <property type="project" value="TreeGrafter"/>
</dbReference>
<keyword evidence="1" id="KW-0378">Hydrolase</keyword>
<dbReference type="GO" id="GO:0045820">
    <property type="term" value="P:negative regulation of glycolytic process"/>
    <property type="evidence" value="ECO:0007669"/>
    <property type="project" value="TreeGrafter"/>
</dbReference>
<dbReference type="EMBL" id="CP034208">
    <property type="protein sequence ID" value="QBZ62380.1"/>
    <property type="molecule type" value="Genomic_DNA"/>
</dbReference>
<dbReference type="InterPro" id="IPR013078">
    <property type="entry name" value="His_Pase_superF_clade-1"/>
</dbReference>
<dbReference type="GO" id="GO:0043456">
    <property type="term" value="P:regulation of pentose-phosphate shunt"/>
    <property type="evidence" value="ECO:0007669"/>
    <property type="project" value="TreeGrafter"/>
</dbReference>
<protein>
    <submittedName>
        <fullName evidence="3">Uncharacterized protein</fullName>
    </submittedName>
</protein>
<dbReference type="InterPro" id="IPR051695">
    <property type="entry name" value="Phosphoglycerate_Mutase"/>
</dbReference>
<dbReference type="VEuPathDB" id="FungiDB:M_BR32_EuGene_00026711"/>
<dbReference type="AlphaFoldDB" id="A0A4P7NK43"/>
<dbReference type="SMART" id="SM00855">
    <property type="entry name" value="PGAM"/>
    <property type="match status" value="1"/>
</dbReference>
<dbReference type="InterPro" id="IPR001345">
    <property type="entry name" value="PG/BPGM_mutase_AS"/>
</dbReference>
<dbReference type="CDD" id="cd07067">
    <property type="entry name" value="HP_PGM_like"/>
    <property type="match status" value="1"/>
</dbReference>
<evidence type="ECO:0000313" key="4">
    <source>
        <dbReference type="Proteomes" id="UP000294847"/>
    </source>
</evidence>
<sequence length="318" mass="34883">MNLLLIRHGESTDNVAGLLAGSRDAPLTAHGVIQARRLGQHLAERSAEIGPVVHVFTSDLQRALKTALEVVAAQNKQTRSSDSSIGFARGADPGNQDPGRRQQQQQQQDVEKLPLLREKDFGSREGVAYGKRRRDQDEPIRTEGDGLPLIKPETHEQMSDRMEKFVRDHLRPLLASRLTAEVGPRAETVVVVAHGIILNVLMRVLLAQFPDANSARPVDDLGSRDPLVRPAEFSIPWRNTAYTELKVALCALTQDTRSTSAMSDKATASASLTMSVISVNNSRHLDGLKKTRGGIGSAQFDSKQKTMDSFFSRKLQGP</sequence>
<evidence type="ECO:0000313" key="3">
    <source>
        <dbReference type="EMBL" id="QBZ62380.1"/>
    </source>
</evidence>
<dbReference type="InterPro" id="IPR029033">
    <property type="entry name" value="His_PPase_superfam"/>
</dbReference>
<dbReference type="Pfam" id="PF00300">
    <property type="entry name" value="His_Phos_1"/>
    <property type="match status" value="2"/>
</dbReference>
<proteinExistence type="predicted"/>
<gene>
    <name evidence="3" type="ORF">PoMZ_11260</name>
</gene>
<feature type="region of interest" description="Disordered" evidence="2">
    <location>
        <begin position="73"/>
        <end position="151"/>
    </location>
</feature>
<dbReference type="PANTHER" id="PTHR46517:SF1">
    <property type="entry name" value="FRUCTOSE-2,6-BISPHOSPHATASE TIGAR"/>
    <property type="match status" value="1"/>
</dbReference>
<dbReference type="Gene3D" id="3.40.50.1240">
    <property type="entry name" value="Phosphoglycerate mutase-like"/>
    <property type="match status" value="1"/>
</dbReference>
<feature type="compositionally biased region" description="Basic and acidic residues" evidence="2">
    <location>
        <begin position="109"/>
        <end position="123"/>
    </location>
</feature>
<feature type="compositionally biased region" description="Polar residues" evidence="2">
    <location>
        <begin position="74"/>
        <end position="84"/>
    </location>
</feature>
<dbReference type="PANTHER" id="PTHR46517">
    <property type="entry name" value="FRUCTOSE-2,6-BISPHOSPHATASE TIGAR"/>
    <property type="match status" value="1"/>
</dbReference>
<dbReference type="SUPFAM" id="SSF53254">
    <property type="entry name" value="Phosphoglycerate mutase-like"/>
    <property type="match status" value="1"/>
</dbReference>
<dbReference type="PROSITE" id="PS00175">
    <property type="entry name" value="PG_MUTASE"/>
    <property type="match status" value="1"/>
</dbReference>
<evidence type="ECO:0000256" key="2">
    <source>
        <dbReference type="SAM" id="MobiDB-lite"/>
    </source>
</evidence>
<evidence type="ECO:0000256" key="1">
    <source>
        <dbReference type="ARBA" id="ARBA00022801"/>
    </source>
</evidence>
<organism evidence="3 4">
    <name type="scientific">Pyricularia oryzae</name>
    <name type="common">Rice blast fungus</name>
    <name type="synonym">Magnaporthe oryzae</name>
    <dbReference type="NCBI Taxonomy" id="318829"/>
    <lineage>
        <taxon>Eukaryota</taxon>
        <taxon>Fungi</taxon>
        <taxon>Dikarya</taxon>
        <taxon>Ascomycota</taxon>
        <taxon>Pezizomycotina</taxon>
        <taxon>Sordariomycetes</taxon>
        <taxon>Sordariomycetidae</taxon>
        <taxon>Magnaporthales</taxon>
        <taxon>Pyriculariaceae</taxon>
        <taxon>Pyricularia</taxon>
    </lineage>
</organism>
<accession>A0A4P7NK43</accession>
<feature type="compositionally biased region" description="Basic and acidic residues" evidence="2">
    <location>
        <begin position="134"/>
        <end position="144"/>
    </location>
</feature>
<name>A0A4P7NK43_PYROR</name>